<sequence>MKSILEAGSSAWPLADRRLRRNELLPAPARSIGSRRPILASWDRPETSDEPRGATSAFIPTE</sequence>
<organism evidence="2 3">
    <name type="scientific">Natrarchaeobius chitinivorans</name>
    <dbReference type="NCBI Taxonomy" id="1679083"/>
    <lineage>
        <taxon>Archaea</taxon>
        <taxon>Methanobacteriati</taxon>
        <taxon>Methanobacteriota</taxon>
        <taxon>Stenosarchaea group</taxon>
        <taxon>Halobacteria</taxon>
        <taxon>Halobacteriales</taxon>
        <taxon>Natrialbaceae</taxon>
        <taxon>Natrarchaeobius</taxon>
    </lineage>
</organism>
<dbReference type="AlphaFoldDB" id="A0A3N6MAN0"/>
<evidence type="ECO:0000313" key="3">
    <source>
        <dbReference type="Proteomes" id="UP000281431"/>
    </source>
</evidence>
<evidence type="ECO:0000313" key="2">
    <source>
        <dbReference type="EMBL" id="RQH00819.1"/>
    </source>
</evidence>
<keyword evidence="3" id="KW-1185">Reference proteome</keyword>
<name>A0A3N6MAN0_NATCH</name>
<evidence type="ECO:0000256" key="1">
    <source>
        <dbReference type="SAM" id="MobiDB-lite"/>
    </source>
</evidence>
<comment type="caution">
    <text evidence="2">The sequence shown here is derived from an EMBL/GenBank/DDBJ whole genome shotgun (WGS) entry which is preliminary data.</text>
</comment>
<dbReference type="Proteomes" id="UP000281431">
    <property type="component" value="Unassembled WGS sequence"/>
</dbReference>
<gene>
    <name evidence="2" type="ORF">EA472_09290</name>
</gene>
<reference evidence="2 3" key="1">
    <citation type="submission" date="2018-10" db="EMBL/GenBank/DDBJ databases">
        <title>Natrarchaeobius chitinivorans gen. nov., sp. nov., and Natrarchaeobius haloalkaliphilus sp. nov., alkaliphilic, chitin-utilizing haloarchaea from hypersaline alkaline lakes.</title>
        <authorList>
            <person name="Sorokin D.Y."/>
            <person name="Elcheninov A.G."/>
            <person name="Kostrikina N.A."/>
            <person name="Bale N.J."/>
            <person name="Sinninghe Damste J.S."/>
            <person name="Khijniak T.V."/>
            <person name="Kublanov I.V."/>
            <person name="Toshchakov S.V."/>
        </authorList>
    </citation>
    <scope>NUCLEOTIDE SEQUENCE [LARGE SCALE GENOMIC DNA]</scope>
    <source>
        <strain evidence="2 3">AArcht7</strain>
    </source>
</reference>
<proteinExistence type="predicted"/>
<protein>
    <submittedName>
        <fullName evidence="2">Uncharacterized protein</fullName>
    </submittedName>
</protein>
<accession>A0A3N6MAN0</accession>
<feature type="compositionally biased region" description="Basic and acidic residues" evidence="1">
    <location>
        <begin position="43"/>
        <end position="52"/>
    </location>
</feature>
<feature type="region of interest" description="Disordered" evidence="1">
    <location>
        <begin position="35"/>
        <end position="62"/>
    </location>
</feature>
<dbReference type="EMBL" id="REFZ01000005">
    <property type="protein sequence ID" value="RQH00819.1"/>
    <property type="molecule type" value="Genomic_DNA"/>
</dbReference>